<feature type="region of interest" description="Disordered" evidence="5">
    <location>
        <begin position="330"/>
        <end position="351"/>
    </location>
</feature>
<dbReference type="SUPFAM" id="SSF81321">
    <property type="entry name" value="Family A G protein-coupled receptor-like"/>
    <property type="match status" value="1"/>
</dbReference>
<feature type="transmembrane region" description="Helical" evidence="6">
    <location>
        <begin position="116"/>
        <end position="140"/>
    </location>
</feature>
<feature type="transmembrane region" description="Helical" evidence="6">
    <location>
        <begin position="301"/>
        <end position="319"/>
    </location>
</feature>
<feature type="region of interest" description="Disordered" evidence="5">
    <location>
        <begin position="260"/>
        <end position="283"/>
    </location>
</feature>
<evidence type="ECO:0000256" key="1">
    <source>
        <dbReference type="ARBA" id="ARBA00004370"/>
    </source>
</evidence>
<dbReference type="Pfam" id="PF10324">
    <property type="entry name" value="7TM_GPCR_Srw"/>
    <property type="match status" value="1"/>
</dbReference>
<reference evidence="8 9" key="1">
    <citation type="journal article" date="2021" name="Elife">
        <title>Chloroplast acquisition without the gene transfer in kleptoplastic sea slugs, Plakobranchus ocellatus.</title>
        <authorList>
            <person name="Maeda T."/>
            <person name="Takahashi S."/>
            <person name="Yoshida T."/>
            <person name="Shimamura S."/>
            <person name="Takaki Y."/>
            <person name="Nagai Y."/>
            <person name="Toyoda A."/>
            <person name="Suzuki Y."/>
            <person name="Arimoto A."/>
            <person name="Ishii H."/>
            <person name="Satoh N."/>
            <person name="Nishiyama T."/>
            <person name="Hasebe M."/>
            <person name="Maruyama T."/>
            <person name="Minagawa J."/>
            <person name="Obokata J."/>
            <person name="Shigenobu S."/>
        </authorList>
    </citation>
    <scope>NUCLEOTIDE SEQUENCE [LARGE SCALE GENOMIC DNA]</scope>
</reference>
<name>A0AAV4JA38_9GAST</name>
<dbReference type="GO" id="GO:0008528">
    <property type="term" value="F:G protein-coupled peptide receptor activity"/>
    <property type="evidence" value="ECO:0007669"/>
    <property type="project" value="InterPro"/>
</dbReference>
<keyword evidence="8" id="KW-0675">Receptor</keyword>
<dbReference type="PANTHER" id="PTHR46641:SF2">
    <property type="entry name" value="FMRFAMIDE RECEPTOR"/>
    <property type="match status" value="1"/>
</dbReference>
<dbReference type="Gene3D" id="1.20.1070.10">
    <property type="entry name" value="Rhodopsin 7-helix transmembrane proteins"/>
    <property type="match status" value="1"/>
</dbReference>
<organism evidence="8 9">
    <name type="scientific">Elysia marginata</name>
    <dbReference type="NCBI Taxonomy" id="1093978"/>
    <lineage>
        <taxon>Eukaryota</taxon>
        <taxon>Metazoa</taxon>
        <taxon>Spiralia</taxon>
        <taxon>Lophotrochozoa</taxon>
        <taxon>Mollusca</taxon>
        <taxon>Gastropoda</taxon>
        <taxon>Heterobranchia</taxon>
        <taxon>Euthyneura</taxon>
        <taxon>Panpulmonata</taxon>
        <taxon>Sacoglossa</taxon>
        <taxon>Placobranchoidea</taxon>
        <taxon>Plakobranchidae</taxon>
        <taxon>Elysia</taxon>
    </lineage>
</organism>
<dbReference type="PANTHER" id="PTHR46641">
    <property type="entry name" value="FMRFAMIDE RECEPTOR-RELATED"/>
    <property type="match status" value="1"/>
</dbReference>
<dbReference type="PROSITE" id="PS50262">
    <property type="entry name" value="G_PROTEIN_RECEP_F1_2"/>
    <property type="match status" value="1"/>
</dbReference>
<evidence type="ECO:0000256" key="4">
    <source>
        <dbReference type="ARBA" id="ARBA00023136"/>
    </source>
</evidence>
<feature type="transmembrane region" description="Helical" evidence="6">
    <location>
        <begin position="81"/>
        <end position="104"/>
    </location>
</feature>
<dbReference type="Proteomes" id="UP000762676">
    <property type="component" value="Unassembled WGS sequence"/>
</dbReference>
<comment type="caution">
    <text evidence="8">The sequence shown here is derived from an EMBL/GenBank/DDBJ whole genome shotgun (WGS) entry which is preliminary data.</text>
</comment>
<evidence type="ECO:0000259" key="7">
    <source>
        <dbReference type="PROSITE" id="PS50262"/>
    </source>
</evidence>
<evidence type="ECO:0000256" key="3">
    <source>
        <dbReference type="ARBA" id="ARBA00022989"/>
    </source>
</evidence>
<feature type="transmembrane region" description="Helical" evidence="6">
    <location>
        <begin position="160"/>
        <end position="178"/>
    </location>
</feature>
<evidence type="ECO:0000313" key="8">
    <source>
        <dbReference type="EMBL" id="GFS18352.1"/>
    </source>
</evidence>
<evidence type="ECO:0000256" key="5">
    <source>
        <dbReference type="SAM" id="MobiDB-lite"/>
    </source>
</evidence>
<evidence type="ECO:0000313" key="9">
    <source>
        <dbReference type="Proteomes" id="UP000762676"/>
    </source>
</evidence>
<dbReference type="PRINTS" id="PR00237">
    <property type="entry name" value="GPCRRHODOPSN"/>
</dbReference>
<keyword evidence="3 6" id="KW-1133">Transmembrane helix</keyword>
<comment type="subcellular location">
    <subcellularLocation>
        <location evidence="1">Membrane</location>
    </subcellularLocation>
</comment>
<evidence type="ECO:0000256" key="2">
    <source>
        <dbReference type="ARBA" id="ARBA00022692"/>
    </source>
</evidence>
<feature type="transmembrane region" description="Helical" evidence="6">
    <location>
        <begin position="199"/>
        <end position="221"/>
    </location>
</feature>
<feature type="transmembrane region" description="Helical" evidence="6">
    <location>
        <begin position="361"/>
        <end position="384"/>
    </location>
</feature>
<dbReference type="InterPro" id="IPR017452">
    <property type="entry name" value="GPCR_Rhodpsn_7TM"/>
</dbReference>
<keyword evidence="4 6" id="KW-0472">Membrane</keyword>
<evidence type="ECO:0000256" key="6">
    <source>
        <dbReference type="SAM" id="Phobius"/>
    </source>
</evidence>
<dbReference type="InterPro" id="IPR019427">
    <property type="entry name" value="7TM_GPCR_serpentine_rcpt_Srw"/>
</dbReference>
<dbReference type="EMBL" id="BMAT01010004">
    <property type="protein sequence ID" value="GFS18352.1"/>
    <property type="molecule type" value="Genomic_DNA"/>
</dbReference>
<protein>
    <submittedName>
        <fullName evidence="8">Chemosensory receptor B</fullName>
    </submittedName>
</protein>
<keyword evidence="2 6" id="KW-0812">Transmembrane</keyword>
<gene>
    <name evidence="8" type="ORF">ElyMa_005004400</name>
</gene>
<dbReference type="InterPro" id="IPR052954">
    <property type="entry name" value="GPCR-Ligand_Int"/>
</dbReference>
<feature type="transmembrane region" description="Helical" evidence="6">
    <location>
        <begin position="404"/>
        <end position="424"/>
    </location>
</feature>
<accession>A0AAV4JA38</accession>
<dbReference type="AlphaFoldDB" id="A0AAV4JA38"/>
<feature type="compositionally biased region" description="Low complexity" evidence="5">
    <location>
        <begin position="267"/>
        <end position="283"/>
    </location>
</feature>
<dbReference type="InterPro" id="IPR000276">
    <property type="entry name" value="GPCR_Rhodpsn"/>
</dbReference>
<proteinExistence type="predicted"/>
<dbReference type="GO" id="GO:0016020">
    <property type="term" value="C:membrane"/>
    <property type="evidence" value="ECO:0007669"/>
    <property type="project" value="UniProtKB-SubCell"/>
</dbReference>
<sequence length="459" mass="51094">MFGHNGSESFNGETLQLPEHIILVCVVCANFTKKAESSSISLPLCREDSFAGFQDYALGEEEKDDGFVSDSLRRLFETLNFSVLSGTISVFGCVANVINIVVFYRQKFSDSVNISLMGLAISDLGALVTLVWMSICFSPLFRSLPLPFNPVEVQYLTAGWPHVCFARITSYITAYVTLERCLCVTVPLKVKTIITPRRTTLTVISIFLILFASLAPVYFGIRLGPVDATTVTFLPNSTKANLSTIIWHFMDKNSPVITTPTSTFTKSNNNSNSSNDNSNNNVSSDASSLNGTVLLEETVCTLRYISSFVAVIICTVILVRKLAQTSRWRARTTMSNEPTAEPGGAANSTTMTQRDKRLVKMVTFLSAIFIVCFLPSAVNLIIMICSAEYSIVGRYRNMFQVGWSFLNCLEATNSSVNIFVYYNMSSRYRKCFREMFRLSEKENSGMNMYSEKGTEDTRT</sequence>
<keyword evidence="9" id="KW-1185">Reference proteome</keyword>
<feature type="domain" description="G-protein coupled receptors family 1 profile" evidence="7">
    <location>
        <begin position="95"/>
        <end position="421"/>
    </location>
</feature>